<sequence>MALSVYVNDILVIGSSLSDIQQVKDYLHALFTIKDIGDARYFLGLENARNSTGLYVAQTKYVMDIIKDTRLAQAKTVSTPFP</sequence>
<reference evidence="2" key="1">
    <citation type="submission" date="2020-06" db="EMBL/GenBank/DDBJ databases">
        <authorList>
            <person name="Li T."/>
            <person name="Hu X."/>
            <person name="Zhang T."/>
            <person name="Song X."/>
            <person name="Zhang H."/>
            <person name="Dai N."/>
            <person name="Sheng W."/>
            <person name="Hou X."/>
            <person name="Wei L."/>
        </authorList>
    </citation>
    <scope>NUCLEOTIDE SEQUENCE</scope>
    <source>
        <strain evidence="2">KEN1</strain>
        <tissue evidence="2">Leaf</tissue>
    </source>
</reference>
<proteinExistence type="predicted"/>
<dbReference type="Pfam" id="PF07727">
    <property type="entry name" value="RVT_2"/>
    <property type="match status" value="1"/>
</dbReference>
<protein>
    <submittedName>
        <fullName evidence="2">Mitochondrial protein</fullName>
    </submittedName>
</protein>
<dbReference type="EMBL" id="JACGWN010000006">
    <property type="protein sequence ID" value="KAL0448006.1"/>
    <property type="molecule type" value="Genomic_DNA"/>
</dbReference>
<dbReference type="InterPro" id="IPR013103">
    <property type="entry name" value="RVT_2"/>
</dbReference>
<gene>
    <name evidence="2" type="ORF">Slati_1928500</name>
</gene>
<evidence type="ECO:0000313" key="2">
    <source>
        <dbReference type="EMBL" id="KAL0448006.1"/>
    </source>
</evidence>
<evidence type="ECO:0000259" key="1">
    <source>
        <dbReference type="Pfam" id="PF07727"/>
    </source>
</evidence>
<dbReference type="AlphaFoldDB" id="A0AAW2X4Z8"/>
<comment type="caution">
    <text evidence="2">The sequence shown here is derived from an EMBL/GenBank/DDBJ whole genome shotgun (WGS) entry which is preliminary data.</text>
</comment>
<feature type="domain" description="Reverse transcriptase Ty1/copia-type" evidence="1">
    <location>
        <begin position="3"/>
        <end position="81"/>
    </location>
</feature>
<name>A0AAW2X4Z8_9LAMI</name>
<accession>A0AAW2X4Z8</accession>
<organism evidence="2">
    <name type="scientific">Sesamum latifolium</name>
    <dbReference type="NCBI Taxonomy" id="2727402"/>
    <lineage>
        <taxon>Eukaryota</taxon>
        <taxon>Viridiplantae</taxon>
        <taxon>Streptophyta</taxon>
        <taxon>Embryophyta</taxon>
        <taxon>Tracheophyta</taxon>
        <taxon>Spermatophyta</taxon>
        <taxon>Magnoliopsida</taxon>
        <taxon>eudicotyledons</taxon>
        <taxon>Gunneridae</taxon>
        <taxon>Pentapetalae</taxon>
        <taxon>asterids</taxon>
        <taxon>lamiids</taxon>
        <taxon>Lamiales</taxon>
        <taxon>Pedaliaceae</taxon>
        <taxon>Sesamum</taxon>
    </lineage>
</organism>
<reference evidence="2" key="2">
    <citation type="journal article" date="2024" name="Plant">
        <title>Genomic evolution and insights into agronomic trait innovations of Sesamum species.</title>
        <authorList>
            <person name="Miao H."/>
            <person name="Wang L."/>
            <person name="Qu L."/>
            <person name="Liu H."/>
            <person name="Sun Y."/>
            <person name="Le M."/>
            <person name="Wang Q."/>
            <person name="Wei S."/>
            <person name="Zheng Y."/>
            <person name="Lin W."/>
            <person name="Duan Y."/>
            <person name="Cao H."/>
            <person name="Xiong S."/>
            <person name="Wang X."/>
            <person name="Wei L."/>
            <person name="Li C."/>
            <person name="Ma Q."/>
            <person name="Ju M."/>
            <person name="Zhao R."/>
            <person name="Li G."/>
            <person name="Mu C."/>
            <person name="Tian Q."/>
            <person name="Mei H."/>
            <person name="Zhang T."/>
            <person name="Gao T."/>
            <person name="Zhang H."/>
        </authorList>
    </citation>
    <scope>NUCLEOTIDE SEQUENCE</scope>
    <source>
        <strain evidence="2">KEN1</strain>
    </source>
</reference>